<dbReference type="AlphaFoldDB" id="A0A9D4CQ70"/>
<dbReference type="PROSITE" id="PS50041">
    <property type="entry name" value="C_TYPE_LECTIN_2"/>
    <property type="match status" value="1"/>
</dbReference>
<reference evidence="3" key="2">
    <citation type="submission" date="2020-11" db="EMBL/GenBank/DDBJ databases">
        <authorList>
            <person name="McCartney M.A."/>
            <person name="Auch B."/>
            <person name="Kono T."/>
            <person name="Mallez S."/>
            <person name="Becker A."/>
            <person name="Gohl D.M."/>
            <person name="Silverstein K.A.T."/>
            <person name="Koren S."/>
            <person name="Bechman K.B."/>
            <person name="Herman A."/>
            <person name="Abrahante J.E."/>
            <person name="Garbe J."/>
        </authorList>
    </citation>
    <scope>NUCLEOTIDE SEQUENCE</scope>
    <source>
        <strain evidence="3">Duluth1</strain>
        <tissue evidence="3">Whole animal</tissue>
    </source>
</reference>
<dbReference type="InterPro" id="IPR016186">
    <property type="entry name" value="C-type_lectin-like/link_sf"/>
</dbReference>
<gene>
    <name evidence="3" type="ORF">DPMN_054606</name>
</gene>
<sequence>MLIKSSHIYIFAIFECHFKVITSYFRRYEVITSRYNWTDALDFCNTRYNGLATVADDFEHLAMVRAMEESGVLVQLWIGGIHSGGDIHLGWNWKHRDGSLETITWSKWTPGDPSGNGQCIQVRFDNLWDDSECLKNKSFICNA</sequence>
<name>A0A9D4CQ70_DREPO</name>
<evidence type="ECO:0000313" key="4">
    <source>
        <dbReference type="Proteomes" id="UP000828390"/>
    </source>
</evidence>
<dbReference type="InterPro" id="IPR001304">
    <property type="entry name" value="C-type_lectin-like"/>
</dbReference>
<evidence type="ECO:0000313" key="3">
    <source>
        <dbReference type="EMBL" id="KAH3728647.1"/>
    </source>
</evidence>
<keyword evidence="4" id="KW-1185">Reference proteome</keyword>
<accession>A0A9D4CQ70</accession>
<dbReference type="Proteomes" id="UP000828390">
    <property type="component" value="Unassembled WGS sequence"/>
</dbReference>
<dbReference type="SMART" id="SM00034">
    <property type="entry name" value="CLECT"/>
    <property type="match status" value="1"/>
</dbReference>
<dbReference type="PANTHER" id="PTHR45784">
    <property type="entry name" value="C-TYPE LECTIN DOMAIN FAMILY 20 MEMBER A-RELATED"/>
    <property type="match status" value="1"/>
</dbReference>
<dbReference type="PROSITE" id="PS00615">
    <property type="entry name" value="C_TYPE_LECTIN_1"/>
    <property type="match status" value="1"/>
</dbReference>
<dbReference type="InterPro" id="IPR016187">
    <property type="entry name" value="CTDL_fold"/>
</dbReference>
<feature type="domain" description="C-type lectin" evidence="2">
    <location>
        <begin position="28"/>
        <end position="142"/>
    </location>
</feature>
<dbReference type="EMBL" id="JAIWYP010000012">
    <property type="protein sequence ID" value="KAH3728647.1"/>
    <property type="molecule type" value="Genomic_DNA"/>
</dbReference>
<organism evidence="3 4">
    <name type="scientific">Dreissena polymorpha</name>
    <name type="common">Zebra mussel</name>
    <name type="synonym">Mytilus polymorpha</name>
    <dbReference type="NCBI Taxonomy" id="45954"/>
    <lineage>
        <taxon>Eukaryota</taxon>
        <taxon>Metazoa</taxon>
        <taxon>Spiralia</taxon>
        <taxon>Lophotrochozoa</taxon>
        <taxon>Mollusca</taxon>
        <taxon>Bivalvia</taxon>
        <taxon>Autobranchia</taxon>
        <taxon>Heteroconchia</taxon>
        <taxon>Euheterodonta</taxon>
        <taxon>Imparidentia</taxon>
        <taxon>Neoheterodontei</taxon>
        <taxon>Myida</taxon>
        <taxon>Dreissenoidea</taxon>
        <taxon>Dreissenidae</taxon>
        <taxon>Dreissena</taxon>
    </lineage>
</organism>
<dbReference type="PANTHER" id="PTHR45784:SF3">
    <property type="entry name" value="C-TYPE LECTIN DOMAIN FAMILY 4 MEMBER K-LIKE-RELATED"/>
    <property type="match status" value="1"/>
</dbReference>
<dbReference type="SUPFAM" id="SSF56436">
    <property type="entry name" value="C-type lectin-like"/>
    <property type="match status" value="1"/>
</dbReference>
<protein>
    <recommendedName>
        <fullName evidence="2">C-type lectin domain-containing protein</fullName>
    </recommendedName>
</protein>
<proteinExistence type="predicted"/>
<comment type="caution">
    <text evidence="3">The sequence shown here is derived from an EMBL/GenBank/DDBJ whole genome shotgun (WGS) entry which is preliminary data.</text>
</comment>
<evidence type="ECO:0000256" key="1">
    <source>
        <dbReference type="ARBA" id="ARBA00023157"/>
    </source>
</evidence>
<dbReference type="Gene3D" id="3.10.100.10">
    <property type="entry name" value="Mannose-Binding Protein A, subunit A"/>
    <property type="match status" value="1"/>
</dbReference>
<dbReference type="InterPro" id="IPR018378">
    <property type="entry name" value="C-type_lectin_CS"/>
</dbReference>
<evidence type="ECO:0000259" key="2">
    <source>
        <dbReference type="PROSITE" id="PS50041"/>
    </source>
</evidence>
<keyword evidence="1" id="KW-1015">Disulfide bond</keyword>
<reference evidence="3" key="1">
    <citation type="journal article" date="2019" name="bioRxiv">
        <title>The Genome of the Zebra Mussel, Dreissena polymorpha: A Resource for Invasive Species Research.</title>
        <authorList>
            <person name="McCartney M.A."/>
            <person name="Auch B."/>
            <person name="Kono T."/>
            <person name="Mallez S."/>
            <person name="Zhang Y."/>
            <person name="Obille A."/>
            <person name="Becker A."/>
            <person name="Abrahante J.E."/>
            <person name="Garbe J."/>
            <person name="Badalamenti J.P."/>
            <person name="Herman A."/>
            <person name="Mangelson H."/>
            <person name="Liachko I."/>
            <person name="Sullivan S."/>
            <person name="Sone E.D."/>
            <person name="Koren S."/>
            <person name="Silverstein K.A.T."/>
            <person name="Beckman K.B."/>
            <person name="Gohl D.M."/>
        </authorList>
    </citation>
    <scope>NUCLEOTIDE SEQUENCE</scope>
    <source>
        <strain evidence="3">Duluth1</strain>
        <tissue evidence="3">Whole animal</tissue>
    </source>
</reference>
<dbReference type="CDD" id="cd00037">
    <property type="entry name" value="CLECT"/>
    <property type="match status" value="1"/>
</dbReference>
<dbReference type="Pfam" id="PF00059">
    <property type="entry name" value="Lectin_C"/>
    <property type="match status" value="1"/>
</dbReference>